<keyword evidence="1" id="KW-0472">Membrane</keyword>
<accession>A0ABQ2AJJ7</accession>
<dbReference type="PANTHER" id="PTHR37810">
    <property type="entry name" value="IMMUNITY PROTEIN SDPI"/>
    <property type="match status" value="1"/>
</dbReference>
<protein>
    <recommendedName>
        <fullName evidence="6">DUF1648 domain-containing protein</fullName>
    </recommendedName>
</protein>
<evidence type="ECO:0000259" key="2">
    <source>
        <dbReference type="Pfam" id="PF07853"/>
    </source>
</evidence>
<keyword evidence="1" id="KW-0812">Transmembrane</keyword>
<gene>
    <name evidence="4" type="ORF">GCM10007170_07060</name>
</gene>
<dbReference type="PANTHER" id="PTHR37810:SF5">
    <property type="entry name" value="IMMUNITY PROTEIN SDPI"/>
    <property type="match status" value="1"/>
</dbReference>
<feature type="domain" description="DUF1648" evidence="2">
    <location>
        <begin position="143"/>
        <end position="191"/>
    </location>
</feature>
<dbReference type="Pfam" id="PF07853">
    <property type="entry name" value="DUF1648"/>
    <property type="match status" value="1"/>
</dbReference>
<dbReference type="RefSeq" id="WP_188570286.1">
    <property type="nucleotide sequence ID" value="NZ_BMFW01000002.1"/>
</dbReference>
<feature type="transmembrane region" description="Helical" evidence="1">
    <location>
        <begin position="184"/>
        <end position="206"/>
    </location>
</feature>
<dbReference type="InterPro" id="IPR012867">
    <property type="entry name" value="DUF1648"/>
</dbReference>
<comment type="caution">
    <text evidence="4">The sequence shown here is derived from an EMBL/GenBank/DDBJ whole genome shotgun (WGS) entry which is preliminary data.</text>
</comment>
<evidence type="ECO:0008006" key="6">
    <source>
        <dbReference type="Google" id="ProtNLM"/>
    </source>
</evidence>
<dbReference type="InterPro" id="IPR043831">
    <property type="entry name" value="DUF5808"/>
</dbReference>
<dbReference type="EMBL" id="BMFW01000002">
    <property type="protein sequence ID" value="GGH91278.1"/>
    <property type="molecule type" value="Genomic_DNA"/>
</dbReference>
<name>A0ABQ2AJJ7_9MICC</name>
<dbReference type="Pfam" id="PF19124">
    <property type="entry name" value="DUF5808"/>
    <property type="match status" value="1"/>
</dbReference>
<evidence type="ECO:0000256" key="1">
    <source>
        <dbReference type="SAM" id="Phobius"/>
    </source>
</evidence>
<dbReference type="Proteomes" id="UP000643279">
    <property type="component" value="Unassembled WGS sequence"/>
</dbReference>
<feature type="transmembrane region" description="Helical" evidence="1">
    <location>
        <begin position="79"/>
        <end position="99"/>
    </location>
</feature>
<feature type="transmembrane region" description="Helical" evidence="1">
    <location>
        <begin position="339"/>
        <end position="359"/>
    </location>
</feature>
<evidence type="ECO:0000259" key="3">
    <source>
        <dbReference type="Pfam" id="PF19124"/>
    </source>
</evidence>
<feature type="transmembrane region" description="Helical" evidence="1">
    <location>
        <begin position="227"/>
        <end position="255"/>
    </location>
</feature>
<evidence type="ECO:0000313" key="4">
    <source>
        <dbReference type="EMBL" id="GGH91278.1"/>
    </source>
</evidence>
<sequence>MTIAIILSFVLLGLVLLLALVLPSVTSPTVPFGVRVPARHAADPVVREQARLYRRRVLVGGSVVAVAGVASDALTGEPLLLPLSVLVLVGLWYGCFFLAHQEIREAKTAGGWFEGLHQGIAVDTELRTNPPRFPWLWLTPALVIIAATVVAGILMYPTMPQNLAVHYGASGAPNRMAAKSVGTAFSLVFVQLGFTALLAGMAAAIVHSRPDIDPARPVGSARWGRHYLLLGAKVLLGLVALIDLGMLGSSLLMWTGTTTRWAPLVVVLPVLTGVVAAVAVLARNNRDRGGNGEDTGLTHRDDDKYWRGGLFYINRDDPALLVPRRFGIGWTLNFGDPRAAMLLAGVVALIGLVVILRFGG</sequence>
<feature type="domain" description="DUF5808" evidence="3">
    <location>
        <begin position="315"/>
        <end position="337"/>
    </location>
</feature>
<reference evidence="5" key="1">
    <citation type="journal article" date="2019" name="Int. J. Syst. Evol. Microbiol.">
        <title>The Global Catalogue of Microorganisms (GCM) 10K type strain sequencing project: providing services to taxonomists for standard genome sequencing and annotation.</title>
        <authorList>
            <consortium name="The Broad Institute Genomics Platform"/>
            <consortium name="The Broad Institute Genome Sequencing Center for Infectious Disease"/>
            <person name="Wu L."/>
            <person name="Ma J."/>
        </authorList>
    </citation>
    <scope>NUCLEOTIDE SEQUENCE [LARGE SCALE GENOMIC DNA]</scope>
    <source>
        <strain evidence="5">CGMCC 1.12778</strain>
    </source>
</reference>
<keyword evidence="5" id="KW-1185">Reference proteome</keyword>
<feature type="transmembrane region" description="Helical" evidence="1">
    <location>
        <begin position="261"/>
        <end position="282"/>
    </location>
</feature>
<proteinExistence type="predicted"/>
<evidence type="ECO:0000313" key="5">
    <source>
        <dbReference type="Proteomes" id="UP000643279"/>
    </source>
</evidence>
<feature type="transmembrane region" description="Helical" evidence="1">
    <location>
        <begin position="135"/>
        <end position="156"/>
    </location>
</feature>
<keyword evidence="1" id="KW-1133">Transmembrane helix</keyword>
<organism evidence="4 5">
    <name type="scientific">Arthrobacter liuii</name>
    <dbReference type="NCBI Taxonomy" id="1476996"/>
    <lineage>
        <taxon>Bacteria</taxon>
        <taxon>Bacillati</taxon>
        <taxon>Actinomycetota</taxon>
        <taxon>Actinomycetes</taxon>
        <taxon>Micrococcales</taxon>
        <taxon>Micrococcaceae</taxon>
        <taxon>Arthrobacter</taxon>
    </lineage>
</organism>